<evidence type="ECO:0000313" key="3">
    <source>
        <dbReference type="Proteomes" id="UP001348098"/>
    </source>
</evidence>
<reference evidence="2 3" key="1">
    <citation type="submission" date="2023-12" db="EMBL/GenBank/DDBJ databases">
        <title>novel species in genus Nocarida.</title>
        <authorList>
            <person name="Li Z."/>
        </authorList>
    </citation>
    <scope>NUCLEOTIDE SEQUENCE [LARGE SCALE GENOMIC DNA]</scope>
    <source>
        <strain evidence="2 3">CDC186</strain>
    </source>
</reference>
<organism evidence="2 3">
    <name type="scientific">Nocardia implantans</name>
    <dbReference type="NCBI Taxonomy" id="3108168"/>
    <lineage>
        <taxon>Bacteria</taxon>
        <taxon>Bacillati</taxon>
        <taxon>Actinomycetota</taxon>
        <taxon>Actinomycetes</taxon>
        <taxon>Mycobacteriales</taxon>
        <taxon>Nocardiaceae</taxon>
        <taxon>Nocardia</taxon>
    </lineage>
</organism>
<dbReference type="Proteomes" id="UP001348098">
    <property type="component" value="Unassembled WGS sequence"/>
</dbReference>
<keyword evidence="3" id="KW-1185">Reference proteome</keyword>
<comment type="caution">
    <text evidence="2">The sequence shown here is derived from an EMBL/GenBank/DDBJ whole genome shotgun (WGS) entry which is preliminary data.</text>
</comment>
<dbReference type="RefSeq" id="WP_195079822.1">
    <property type="nucleotide sequence ID" value="NZ_JAYESH010000011.1"/>
</dbReference>
<dbReference type="NCBIfam" id="TIGR02246">
    <property type="entry name" value="SgcJ/EcaC family oxidoreductase"/>
    <property type="match status" value="1"/>
</dbReference>
<dbReference type="InterPro" id="IPR011944">
    <property type="entry name" value="Steroid_delta5-4_isomerase"/>
</dbReference>
<evidence type="ECO:0000259" key="1">
    <source>
        <dbReference type="Pfam" id="PF12680"/>
    </source>
</evidence>
<dbReference type="InterPro" id="IPR032710">
    <property type="entry name" value="NTF2-like_dom_sf"/>
</dbReference>
<gene>
    <name evidence="2" type="ORF">U3653_04000</name>
</gene>
<accession>A0ABU6ANY0</accession>
<feature type="domain" description="SnoaL-like" evidence="1">
    <location>
        <begin position="14"/>
        <end position="123"/>
    </location>
</feature>
<dbReference type="EMBL" id="JAYKYQ010000001">
    <property type="protein sequence ID" value="MEB3509175.1"/>
    <property type="molecule type" value="Genomic_DNA"/>
</dbReference>
<dbReference type="InterPro" id="IPR037401">
    <property type="entry name" value="SnoaL-like"/>
</dbReference>
<name>A0ABU6ANY0_9NOCA</name>
<proteinExistence type="predicted"/>
<sequence length="140" mass="15572">MTDGSSARSPRELVERLFGDLPARDADAFVALLAPDAVFEIPFTIPGLPTRLEGREAIREHLAQRWSGLSGIEVHAIHPQVYETTDPEVLLVENEVDMTVPGSGRARVRTSVNVVRVRDGRVVLFRDYMDTARFTRLATS</sequence>
<evidence type="ECO:0000313" key="2">
    <source>
        <dbReference type="EMBL" id="MEB3509175.1"/>
    </source>
</evidence>
<dbReference type="SUPFAM" id="SSF54427">
    <property type="entry name" value="NTF2-like"/>
    <property type="match status" value="1"/>
</dbReference>
<protein>
    <submittedName>
        <fullName evidence="2">SgcJ/EcaC family oxidoreductase</fullName>
    </submittedName>
</protein>
<dbReference type="Gene3D" id="3.10.450.50">
    <property type="match status" value="1"/>
</dbReference>
<dbReference type="Pfam" id="PF12680">
    <property type="entry name" value="SnoaL_2"/>
    <property type="match status" value="1"/>
</dbReference>